<dbReference type="Proteomes" id="UP001491310">
    <property type="component" value="Unassembled WGS sequence"/>
</dbReference>
<protein>
    <submittedName>
        <fullName evidence="2">Uncharacterized protein</fullName>
    </submittedName>
</protein>
<evidence type="ECO:0000313" key="2">
    <source>
        <dbReference type="EMBL" id="KAK9918053.1"/>
    </source>
</evidence>
<feature type="transmembrane region" description="Helical" evidence="1">
    <location>
        <begin position="156"/>
        <end position="178"/>
    </location>
</feature>
<keyword evidence="1" id="KW-0812">Transmembrane</keyword>
<sequence length="196" mass="21844">MRLNQEAFMQRRTLIIAATKIAATVLATEIMLLPGYPTAGWLIPFSEHLLVQGLQVGYCILHNGRMCSALETRYLGIRERCLAMARTLSALSYEAQAPLKMRSRSLSSAHACESVNAYLQITFGYVLSMLLLHELEGRSRADFLRSRGQLPGQPTSGGLFMGWLAVPVFMLLSALITWELVEGVWELADTWTPMHA</sequence>
<reference evidence="2 3" key="1">
    <citation type="journal article" date="2024" name="Nat. Commun.">
        <title>Phylogenomics reveals the evolutionary origins of lichenization in chlorophyte algae.</title>
        <authorList>
            <person name="Puginier C."/>
            <person name="Libourel C."/>
            <person name="Otte J."/>
            <person name="Skaloud P."/>
            <person name="Haon M."/>
            <person name="Grisel S."/>
            <person name="Petersen M."/>
            <person name="Berrin J.G."/>
            <person name="Delaux P.M."/>
            <person name="Dal Grande F."/>
            <person name="Keller J."/>
        </authorList>
    </citation>
    <scope>NUCLEOTIDE SEQUENCE [LARGE SCALE GENOMIC DNA]</scope>
    <source>
        <strain evidence="2 3">SAG 216-7</strain>
    </source>
</reference>
<proteinExistence type="predicted"/>
<keyword evidence="1" id="KW-1133">Transmembrane helix</keyword>
<keyword evidence="3" id="KW-1185">Reference proteome</keyword>
<keyword evidence="1" id="KW-0472">Membrane</keyword>
<evidence type="ECO:0000313" key="3">
    <source>
        <dbReference type="Proteomes" id="UP001491310"/>
    </source>
</evidence>
<evidence type="ECO:0000256" key="1">
    <source>
        <dbReference type="SAM" id="Phobius"/>
    </source>
</evidence>
<comment type="caution">
    <text evidence="2">The sequence shown here is derived from an EMBL/GenBank/DDBJ whole genome shotgun (WGS) entry which is preliminary data.</text>
</comment>
<feature type="transmembrane region" description="Helical" evidence="1">
    <location>
        <begin position="12"/>
        <end position="36"/>
    </location>
</feature>
<organism evidence="2 3">
    <name type="scientific">Coccomyxa subellipsoidea</name>
    <dbReference type="NCBI Taxonomy" id="248742"/>
    <lineage>
        <taxon>Eukaryota</taxon>
        <taxon>Viridiplantae</taxon>
        <taxon>Chlorophyta</taxon>
        <taxon>core chlorophytes</taxon>
        <taxon>Trebouxiophyceae</taxon>
        <taxon>Trebouxiophyceae incertae sedis</taxon>
        <taxon>Coccomyxaceae</taxon>
        <taxon>Coccomyxa</taxon>
    </lineage>
</organism>
<accession>A0ABR2Z289</accession>
<name>A0ABR2Z289_9CHLO</name>
<dbReference type="EMBL" id="JALJOT010000001">
    <property type="protein sequence ID" value="KAK9918053.1"/>
    <property type="molecule type" value="Genomic_DNA"/>
</dbReference>
<gene>
    <name evidence="2" type="ORF">WJX75_000809</name>
</gene>
<feature type="transmembrane region" description="Helical" evidence="1">
    <location>
        <begin position="117"/>
        <end position="135"/>
    </location>
</feature>